<evidence type="ECO:0000256" key="1">
    <source>
        <dbReference type="SAM" id="Coils"/>
    </source>
</evidence>
<accession>A0A7J7MDF1</accession>
<keyword evidence="1" id="KW-0175">Coiled coil</keyword>
<evidence type="ECO:0000313" key="3">
    <source>
        <dbReference type="EMBL" id="KAF6152923.1"/>
    </source>
</evidence>
<evidence type="ECO:0000313" key="4">
    <source>
        <dbReference type="Proteomes" id="UP000541444"/>
    </source>
</evidence>
<feature type="coiled-coil region" evidence="1">
    <location>
        <begin position="352"/>
        <end position="408"/>
    </location>
</feature>
<reference evidence="3 4" key="1">
    <citation type="journal article" date="2020" name="IScience">
        <title>Genome Sequencing of the Endangered Kingdonia uniflora (Circaeasteraceae, Ranunculales) Reveals Potential Mechanisms of Evolutionary Specialization.</title>
        <authorList>
            <person name="Sun Y."/>
            <person name="Deng T."/>
            <person name="Zhang A."/>
            <person name="Moore M.J."/>
            <person name="Landis J.B."/>
            <person name="Lin N."/>
            <person name="Zhang H."/>
            <person name="Zhang X."/>
            <person name="Huang J."/>
            <person name="Zhang X."/>
            <person name="Sun H."/>
            <person name="Wang H."/>
        </authorList>
    </citation>
    <scope>NUCLEOTIDE SEQUENCE [LARGE SCALE GENOMIC DNA]</scope>
    <source>
        <strain evidence="3">TB1705</strain>
        <tissue evidence="3">Leaf</tissue>
    </source>
</reference>
<feature type="region of interest" description="Disordered" evidence="2">
    <location>
        <begin position="1"/>
        <end position="31"/>
    </location>
</feature>
<feature type="coiled-coil region" evidence="1">
    <location>
        <begin position="608"/>
        <end position="635"/>
    </location>
</feature>
<keyword evidence="4" id="KW-1185">Reference proteome</keyword>
<sequence>MAEERDRRDNQARYSKDHHEGKRKDVPVKRDDANTCPKELLFQKLRVNINSRLSPSHNPYSFVKREESISRERNSSNFNRSLPFYRGLPVKSDALLSEVKVVTGDDDCCSSSTEVIGTVTADKLVVPSGRDMGLHAGIETGQFFMYPENIDVAKKFLKYKRSLGGKWGHYVMNEGLWFRTLVRPDGKIDHYQVPSLDKWKGNMGIGDDIDISYYKGTSAEPNPKGAADTSILLDVVCREGTELNKVLGALGIHRENSLNFIVEKVQRAHQNQAMATSGSTYDDIMEISDCAAGTLSPLVWRPREALELAKRDPIRLDTQIRSSISQLSVAWKSAAEVLKVNTADYAEYEAEKTSLVEQLKEQTVLCEQLQKEKVLQRKQFVKEKALQKDQIEKEAATTKKEVEDEAKKVVDIVGKLAVLSTSNKELSAKLRQCSLAVENTTLLKSKLEYEMLELQSQLNVVTVELPCKDTDILTANNEAELWKESLKKKKLETMATNQQVLDLLSTIEKQKNDLLHHQPVVTNNIDLIKKQDTEIRHMRECLKKLNWDLCECMRGNEVYEELHVKYKESQRLVDAADDEIQYSKKVDKKLQRLKQEIERSVQITKQYRDSLLQEKNSLTDRCKDLEDELNKVKTERGEAMMITADDVKLRTMAMLHADVEKFRTDRDSILAASTEYCMEYDLQLARLSYIDNLMVKVMELLNTFSSVVDAAIPFPALLSSGPGESSNVVHRSVR</sequence>
<gene>
    <name evidence="3" type="ORF">GIB67_039630</name>
</gene>
<name>A0A7J7MDF1_9MAGN</name>
<proteinExistence type="predicted"/>
<dbReference type="EMBL" id="JACGCM010001594">
    <property type="protein sequence ID" value="KAF6152923.1"/>
    <property type="molecule type" value="Genomic_DNA"/>
</dbReference>
<dbReference type="Proteomes" id="UP000541444">
    <property type="component" value="Unassembled WGS sequence"/>
</dbReference>
<organism evidence="3 4">
    <name type="scientific">Kingdonia uniflora</name>
    <dbReference type="NCBI Taxonomy" id="39325"/>
    <lineage>
        <taxon>Eukaryota</taxon>
        <taxon>Viridiplantae</taxon>
        <taxon>Streptophyta</taxon>
        <taxon>Embryophyta</taxon>
        <taxon>Tracheophyta</taxon>
        <taxon>Spermatophyta</taxon>
        <taxon>Magnoliopsida</taxon>
        <taxon>Ranunculales</taxon>
        <taxon>Circaeasteraceae</taxon>
        <taxon>Kingdonia</taxon>
    </lineage>
</organism>
<feature type="non-terminal residue" evidence="3">
    <location>
        <position position="1"/>
    </location>
</feature>
<evidence type="ECO:0000256" key="2">
    <source>
        <dbReference type="SAM" id="MobiDB-lite"/>
    </source>
</evidence>
<comment type="caution">
    <text evidence="3">The sequence shown here is derived from an EMBL/GenBank/DDBJ whole genome shotgun (WGS) entry which is preliminary data.</text>
</comment>
<protein>
    <submittedName>
        <fullName evidence="3">Uncharacterized protein</fullName>
    </submittedName>
</protein>
<dbReference type="AlphaFoldDB" id="A0A7J7MDF1"/>